<dbReference type="InterPro" id="IPR004013">
    <property type="entry name" value="PHP_dom"/>
</dbReference>
<proteinExistence type="predicted"/>
<dbReference type="Gene3D" id="3.20.20.140">
    <property type="entry name" value="Metal-dependent hydrolases"/>
    <property type="match status" value="1"/>
</dbReference>
<dbReference type="CDD" id="cd07432">
    <property type="entry name" value="PHP_HisPPase"/>
    <property type="match status" value="1"/>
</dbReference>
<dbReference type="AlphaFoldDB" id="A0A7D6BLU1"/>
<gene>
    <name evidence="2" type="ORF">Sv326_0961</name>
</gene>
<dbReference type="InterPro" id="IPR003141">
    <property type="entry name" value="Pol/His_phosphatase_N"/>
</dbReference>
<evidence type="ECO:0000313" key="2">
    <source>
        <dbReference type="EMBL" id="QLJ53136.1"/>
    </source>
</evidence>
<dbReference type="GO" id="GO:0035312">
    <property type="term" value="F:5'-3' DNA exonuclease activity"/>
    <property type="evidence" value="ECO:0007669"/>
    <property type="project" value="TreeGrafter"/>
</dbReference>
<dbReference type="GO" id="GO:0004534">
    <property type="term" value="F:5'-3' RNA exonuclease activity"/>
    <property type="evidence" value="ECO:0007669"/>
    <property type="project" value="TreeGrafter"/>
</dbReference>
<dbReference type="SUPFAM" id="SSF89550">
    <property type="entry name" value="PHP domain-like"/>
    <property type="match status" value="1"/>
</dbReference>
<accession>A0A7D6BLU1</accession>
<dbReference type="KEGG" id="flt:Sv326_0961"/>
<dbReference type="EMBL" id="CP058998">
    <property type="protein sequence ID" value="QLJ53136.1"/>
    <property type="molecule type" value="Genomic_DNA"/>
</dbReference>
<sequence length="213" mass="23511">MRVDMHIHTVYSGDSTCRPSRIISAAKRKGLDGVAVTDHNTTKAWKEMLREGKKGGVAVILGEEIEVEKDGKVVGEILGYFLSDEVEKGDVHDVLDRIAEQGGVAALPHPFCFWRGIRIDIKEIVGKIQAVEVFNSGMYLNSQNRKALGLAREHHLAEIGGSDAHVEREVGNAYTRAEADGVDRFRKAIEKGRTRAEGKLSSHTLRILSKLLD</sequence>
<name>A0A7D6BLU1_FERL1</name>
<dbReference type="InterPro" id="IPR052018">
    <property type="entry name" value="PHP_domain"/>
</dbReference>
<dbReference type="NCBIfam" id="NF038032">
    <property type="entry name" value="CehA_McbA_metalo"/>
    <property type="match status" value="1"/>
</dbReference>
<evidence type="ECO:0000313" key="3">
    <source>
        <dbReference type="Proteomes" id="UP000510821"/>
    </source>
</evidence>
<reference evidence="3" key="1">
    <citation type="submission" date="2020-07" db="EMBL/GenBank/DDBJ databases">
        <title>Metabolic diversity and evolutionary history of the archaeal phylum ###Micrarchaeota### uncovered from a freshwater lake metagenome.</title>
        <authorList>
            <person name="Kadnikov V.V."/>
            <person name="Savvichev A.S."/>
            <person name="Mardanov A.V."/>
            <person name="Beletsky A.V."/>
            <person name="Chupakov A.V."/>
            <person name="Kokryatskaya N.M."/>
            <person name="Pimenov N.V."/>
            <person name="Ravin N.V."/>
        </authorList>
    </citation>
    <scope>NUCLEOTIDE SEQUENCE [LARGE SCALE GENOMIC DNA]</scope>
</reference>
<dbReference type="Pfam" id="PF02811">
    <property type="entry name" value="PHP"/>
    <property type="match status" value="1"/>
</dbReference>
<dbReference type="PANTHER" id="PTHR42924">
    <property type="entry name" value="EXONUCLEASE"/>
    <property type="match status" value="1"/>
</dbReference>
<dbReference type="InterPro" id="IPR016195">
    <property type="entry name" value="Pol/histidinol_Pase-like"/>
</dbReference>
<organism evidence="2 3">
    <name type="scientific">Fermentimicrarchaeum limneticum</name>
    <dbReference type="NCBI Taxonomy" id="2795018"/>
    <lineage>
        <taxon>Archaea</taxon>
        <taxon>Candidatus Micrarchaeota</taxon>
        <taxon>Candidatus Fermentimicrarchaeales</taxon>
        <taxon>Candidatus Fermentimicrarchaeaceae</taxon>
        <taxon>Candidatus Fermentimicrarchaeum</taxon>
    </lineage>
</organism>
<dbReference type="Pfam" id="PF13263">
    <property type="entry name" value="PHP_C"/>
    <property type="match status" value="1"/>
</dbReference>
<evidence type="ECO:0000259" key="1">
    <source>
        <dbReference type="SMART" id="SM00481"/>
    </source>
</evidence>
<feature type="domain" description="Polymerase/histidinol phosphatase N-terminal" evidence="1">
    <location>
        <begin position="3"/>
        <end position="69"/>
    </location>
</feature>
<dbReference type="SMART" id="SM00481">
    <property type="entry name" value="POLIIIAc"/>
    <property type="match status" value="1"/>
</dbReference>
<dbReference type="Proteomes" id="UP000510821">
    <property type="component" value="Chromosome"/>
</dbReference>
<protein>
    <recommendedName>
        <fullName evidence="1">Polymerase/histidinol phosphatase N-terminal domain-containing protein</fullName>
    </recommendedName>
</protein>
<dbReference type="PANTHER" id="PTHR42924:SF3">
    <property type="entry name" value="POLYMERASE_HISTIDINOL PHOSPHATASE N-TERMINAL DOMAIN-CONTAINING PROTEIN"/>
    <property type="match status" value="1"/>
</dbReference>